<dbReference type="EC" id="2.4.2.18" evidence="4"/>
<keyword evidence="4" id="KW-0028">Amino-acid biosynthesis</keyword>
<feature type="binding site" evidence="4">
    <location>
        <begin position="89"/>
        <end position="92"/>
    </location>
    <ligand>
        <name>5-phospho-alpha-D-ribose 1-diphosphate</name>
        <dbReference type="ChEBI" id="CHEBI:58017"/>
    </ligand>
</feature>
<dbReference type="InterPro" id="IPR005940">
    <property type="entry name" value="Anthranilate_Pribosyl_Tfrase"/>
</dbReference>
<feature type="binding site" evidence="4">
    <location>
        <position position="119"/>
    </location>
    <ligand>
        <name>5-phospho-alpha-D-ribose 1-diphosphate</name>
        <dbReference type="ChEBI" id="CHEBI:58017"/>
    </ligand>
</feature>
<keyword evidence="4" id="KW-0057">Aromatic amino acid biosynthesis</keyword>
<dbReference type="InterPro" id="IPR036320">
    <property type="entry name" value="Glycosyl_Trfase_fam3_N_dom_sf"/>
</dbReference>
<name>A0ABY4SSR3_9ENTR</name>
<dbReference type="EMBL" id="CP097762">
    <property type="protein sequence ID" value="URJ24926.1"/>
    <property type="molecule type" value="Genomic_DNA"/>
</dbReference>
<dbReference type="Gene3D" id="3.40.1030.10">
    <property type="entry name" value="Nucleoside phosphorylase/phosphoribosyltransferase catalytic domain"/>
    <property type="match status" value="1"/>
</dbReference>
<proteinExistence type="inferred from homology"/>
<dbReference type="InterPro" id="IPR035902">
    <property type="entry name" value="Nuc_phospho_transferase"/>
</dbReference>
<keyword evidence="3 4" id="KW-0822">Tryptophan biosynthesis</keyword>
<keyword evidence="8" id="KW-1185">Reference proteome</keyword>
<keyword evidence="4" id="KW-0460">Magnesium</keyword>
<feature type="binding site" evidence="4">
    <location>
        <begin position="82"/>
        <end position="83"/>
    </location>
    <ligand>
        <name>5-phospho-alpha-D-ribose 1-diphosphate</name>
        <dbReference type="ChEBI" id="CHEBI:58017"/>
    </ligand>
</feature>
<feature type="binding site" evidence="4">
    <location>
        <position position="79"/>
    </location>
    <ligand>
        <name>anthranilate</name>
        <dbReference type="ChEBI" id="CHEBI:16567"/>
        <label>1</label>
    </ligand>
</feature>
<dbReference type="NCBIfam" id="TIGR01245">
    <property type="entry name" value="trpD"/>
    <property type="match status" value="1"/>
</dbReference>
<feature type="binding site" evidence="4">
    <location>
        <position position="165"/>
    </location>
    <ligand>
        <name>anthranilate</name>
        <dbReference type="ChEBI" id="CHEBI:16567"/>
        <label>2</label>
    </ligand>
</feature>
<evidence type="ECO:0000256" key="2">
    <source>
        <dbReference type="ARBA" id="ARBA00022679"/>
    </source>
</evidence>
<feature type="binding site" evidence="4">
    <location>
        <position position="110"/>
    </location>
    <ligand>
        <name>anthranilate</name>
        <dbReference type="ChEBI" id="CHEBI:16567"/>
        <label>1</label>
    </ligand>
</feature>
<keyword evidence="4" id="KW-0479">Metal-binding</keyword>
<dbReference type="InterPro" id="IPR000312">
    <property type="entry name" value="Glycosyl_Trfase_fam3"/>
</dbReference>
<keyword evidence="2 4" id="KW-0808">Transferase</keyword>
<evidence type="ECO:0000256" key="1">
    <source>
        <dbReference type="ARBA" id="ARBA00022676"/>
    </source>
</evidence>
<dbReference type="HAMAP" id="MF_00211">
    <property type="entry name" value="TrpD"/>
    <property type="match status" value="1"/>
</dbReference>
<dbReference type="SUPFAM" id="SSF47648">
    <property type="entry name" value="Nucleoside phosphorylase/phosphoribosyltransferase N-terminal domain"/>
    <property type="match status" value="1"/>
</dbReference>
<dbReference type="PANTHER" id="PTHR43285:SF2">
    <property type="entry name" value="ANTHRANILATE PHOSPHORIBOSYLTRANSFERASE"/>
    <property type="match status" value="1"/>
</dbReference>
<comment type="catalytic activity">
    <reaction evidence="4">
        <text>N-(5-phospho-beta-D-ribosyl)anthranilate + diphosphate = 5-phospho-alpha-D-ribose 1-diphosphate + anthranilate</text>
        <dbReference type="Rhea" id="RHEA:11768"/>
        <dbReference type="ChEBI" id="CHEBI:16567"/>
        <dbReference type="ChEBI" id="CHEBI:18277"/>
        <dbReference type="ChEBI" id="CHEBI:33019"/>
        <dbReference type="ChEBI" id="CHEBI:58017"/>
        <dbReference type="EC" id="2.4.2.18"/>
    </reaction>
</comment>
<feature type="binding site" evidence="4">
    <location>
        <position position="224"/>
    </location>
    <ligand>
        <name>Mg(2+)</name>
        <dbReference type="ChEBI" id="CHEBI:18420"/>
        <label>2</label>
    </ligand>
</feature>
<comment type="cofactor">
    <cofactor evidence="4">
        <name>Mg(2+)</name>
        <dbReference type="ChEBI" id="CHEBI:18420"/>
    </cofactor>
    <text evidence="4">Binds 2 magnesium ions per monomer.</text>
</comment>
<feature type="binding site" evidence="4">
    <location>
        <position position="223"/>
    </location>
    <ligand>
        <name>Mg(2+)</name>
        <dbReference type="ChEBI" id="CHEBI:18420"/>
        <label>2</label>
    </ligand>
</feature>
<dbReference type="PANTHER" id="PTHR43285">
    <property type="entry name" value="ANTHRANILATE PHOSPHORIBOSYLTRANSFERASE"/>
    <property type="match status" value="1"/>
</dbReference>
<reference evidence="7" key="1">
    <citation type="submission" date="2022-05" db="EMBL/GenBank/DDBJ databases">
        <title>Impact of host demography and evolutionary history on endosymbiont molecular evolution: a test in carpenter ants (Genus Camponotus) and their Blochmannia endosymbionts.</title>
        <authorList>
            <person name="Manthey J.D."/>
            <person name="Giron J.C."/>
            <person name="Hruska J.P."/>
        </authorList>
    </citation>
    <scope>NUCLEOTIDE SEQUENCE</scope>
    <source>
        <strain evidence="7">C-006</strain>
    </source>
</reference>
<dbReference type="GO" id="GO:0004048">
    <property type="term" value="F:anthranilate phosphoribosyltransferase activity"/>
    <property type="evidence" value="ECO:0007669"/>
    <property type="project" value="UniProtKB-EC"/>
</dbReference>
<dbReference type="Proteomes" id="UP001056834">
    <property type="component" value="Chromosome"/>
</dbReference>
<evidence type="ECO:0000259" key="5">
    <source>
        <dbReference type="Pfam" id="PF00591"/>
    </source>
</evidence>
<comment type="function">
    <text evidence="4">Catalyzes the transfer of the phosphoribosyl group of 5-phosphorylribose-1-pyrophosphate (PRPP) to anthranilate to yield N-(5'-phosphoribosyl)-anthranilate (PRA).</text>
</comment>
<dbReference type="Pfam" id="PF02885">
    <property type="entry name" value="Glycos_trans_3N"/>
    <property type="match status" value="1"/>
</dbReference>
<comment type="similarity">
    <text evidence="4">Belongs to the anthranilate phosphoribosyltransferase family.</text>
</comment>
<dbReference type="RefSeq" id="WP_250223057.1">
    <property type="nucleotide sequence ID" value="NZ_CP097762.1"/>
</dbReference>
<gene>
    <name evidence="4 7" type="primary">trpD</name>
    <name evidence="7" type="ORF">M9405_02060</name>
</gene>
<evidence type="ECO:0000313" key="8">
    <source>
        <dbReference type="Proteomes" id="UP001056834"/>
    </source>
</evidence>
<feature type="binding site" evidence="4">
    <location>
        <begin position="107"/>
        <end position="115"/>
    </location>
    <ligand>
        <name>5-phospho-alpha-D-ribose 1-diphosphate</name>
        <dbReference type="ChEBI" id="CHEBI:58017"/>
    </ligand>
</feature>
<organism evidence="7 8">
    <name type="scientific">Candidatus Blochmannia ocreatus</name>
    <name type="common">nom. nud.</name>
    <dbReference type="NCBI Taxonomy" id="251538"/>
    <lineage>
        <taxon>Bacteria</taxon>
        <taxon>Pseudomonadati</taxon>
        <taxon>Pseudomonadota</taxon>
        <taxon>Gammaproteobacteria</taxon>
        <taxon>Enterobacterales</taxon>
        <taxon>Enterobacteriaceae</taxon>
        <taxon>ant endosymbionts</taxon>
        <taxon>Candidatus Blochmanniella</taxon>
    </lineage>
</organism>
<feature type="domain" description="Glycosyl transferase family 3 N-terminal" evidence="6">
    <location>
        <begin position="3"/>
        <end position="59"/>
    </location>
</feature>
<comment type="subunit">
    <text evidence="4">Homodimer.</text>
</comment>
<sequence length="330" mass="36629">MQNILEVLYHGHHLNQEQIETLLHNIINKQLSSIQITAALISMKVLGETYEEIAGAVKILSRYSKNFPRPNALFADITGTGGDKKNTINISTISAIVASTCGVKIIKHGNNHISSNVGSVDILKKHNLYATHSVNESCKIFEKLGICFLHAPQYYEVFNDIMSIRQELKTPTLFNIIGPLLNPSKPPITLIGVYKKKLISPIIQVLKLFKYHRAIVVHCDGIDEVGLHAPTHVAELNNNNIYNYIITASDFGLNYYPLEDICCASKYQAYEHMTNILKGKGNPAHSAVIAANVSLLLKLFGNDNLRSNAQLALQKMQSGIPYTQLLSLSR</sequence>
<protein>
    <recommendedName>
        <fullName evidence="4">Anthranilate phosphoribosyltransferase</fullName>
        <ecNumber evidence="4">2.4.2.18</ecNumber>
    </recommendedName>
</protein>
<evidence type="ECO:0000256" key="3">
    <source>
        <dbReference type="ARBA" id="ARBA00022822"/>
    </source>
</evidence>
<feature type="binding site" evidence="4">
    <location>
        <position position="87"/>
    </location>
    <ligand>
        <name>5-phospho-alpha-D-ribose 1-diphosphate</name>
        <dbReference type="ChEBI" id="CHEBI:58017"/>
    </ligand>
</feature>
<comment type="pathway">
    <text evidence="4">Amino-acid biosynthesis; L-tryptophan biosynthesis; L-tryptophan from chorismate: step 2/5.</text>
</comment>
<accession>A0ABY4SSR3</accession>
<evidence type="ECO:0000313" key="7">
    <source>
        <dbReference type="EMBL" id="URJ24926.1"/>
    </source>
</evidence>
<dbReference type="SUPFAM" id="SSF52418">
    <property type="entry name" value="Nucleoside phosphorylase/phosphoribosyltransferase catalytic domain"/>
    <property type="match status" value="1"/>
</dbReference>
<feature type="binding site" evidence="4">
    <location>
        <position position="79"/>
    </location>
    <ligand>
        <name>5-phospho-alpha-D-ribose 1-diphosphate</name>
        <dbReference type="ChEBI" id="CHEBI:58017"/>
    </ligand>
</feature>
<keyword evidence="1 4" id="KW-0328">Glycosyltransferase</keyword>
<feature type="domain" description="Glycosyl transferase family 3" evidence="5">
    <location>
        <begin position="74"/>
        <end position="319"/>
    </location>
</feature>
<feature type="binding site" evidence="4">
    <location>
        <position position="224"/>
    </location>
    <ligand>
        <name>Mg(2+)</name>
        <dbReference type="ChEBI" id="CHEBI:18420"/>
        <label>1</label>
    </ligand>
</feature>
<dbReference type="InterPro" id="IPR017459">
    <property type="entry name" value="Glycosyl_Trfase_fam3_N_dom"/>
</dbReference>
<dbReference type="Gene3D" id="1.20.970.10">
    <property type="entry name" value="Transferase, Pyrimidine Nucleoside Phosphorylase, Chain C"/>
    <property type="match status" value="1"/>
</dbReference>
<evidence type="ECO:0000256" key="4">
    <source>
        <dbReference type="HAMAP-Rule" id="MF_00211"/>
    </source>
</evidence>
<comment type="caution">
    <text evidence="4">Lacks conserved residue(s) required for the propagation of feature annotation.</text>
</comment>
<dbReference type="Pfam" id="PF00591">
    <property type="entry name" value="Glycos_transf_3"/>
    <property type="match status" value="1"/>
</dbReference>
<evidence type="ECO:0000259" key="6">
    <source>
        <dbReference type="Pfam" id="PF02885"/>
    </source>
</evidence>
<feature type="binding site" evidence="4">
    <location>
        <position position="91"/>
    </location>
    <ligand>
        <name>Mg(2+)</name>
        <dbReference type="ChEBI" id="CHEBI:18420"/>
        <label>1</label>
    </ligand>
</feature>